<reference evidence="2" key="1">
    <citation type="submission" date="2023-07" db="EMBL/GenBank/DDBJ databases">
        <title>Black Yeasts Isolated from many extreme environments.</title>
        <authorList>
            <person name="Coleine C."/>
            <person name="Stajich J.E."/>
            <person name="Selbmann L."/>
        </authorList>
    </citation>
    <scope>NUCLEOTIDE SEQUENCE</scope>
    <source>
        <strain evidence="2">CCFEE 5485</strain>
    </source>
</reference>
<keyword evidence="3" id="KW-1185">Reference proteome</keyword>
<name>A0AAE0WN70_9PEZI</name>
<sequence length="224" mass="26065">MPYNPYFDPVFGPRLNPYARIMPVRVPVAVAVPVYIPVPVTLPAPAQRQSTEGRRATSSACEVNGSGYVQGEVRDAGRSRREQTQRTSRRERPGTEVQGRELVRQTQRREAARQTVYSDYPRQARDQQAPVNNQPAQSRYRDDCRQKAPAPQSRRAEQRTQCDNVNDRPTRRQLQYDQDRTPQQGYRQQVQPLQPIYEERYPPRQQPQGGEDSYTRRGEDRRRN</sequence>
<proteinExistence type="predicted"/>
<feature type="region of interest" description="Disordered" evidence="1">
    <location>
        <begin position="46"/>
        <end position="224"/>
    </location>
</feature>
<dbReference type="AlphaFoldDB" id="A0AAE0WN70"/>
<organism evidence="2 3">
    <name type="scientific">Recurvomyces mirabilis</name>
    <dbReference type="NCBI Taxonomy" id="574656"/>
    <lineage>
        <taxon>Eukaryota</taxon>
        <taxon>Fungi</taxon>
        <taxon>Dikarya</taxon>
        <taxon>Ascomycota</taxon>
        <taxon>Pezizomycotina</taxon>
        <taxon>Dothideomycetes</taxon>
        <taxon>Dothideomycetidae</taxon>
        <taxon>Mycosphaerellales</taxon>
        <taxon>Teratosphaeriaceae</taxon>
        <taxon>Recurvomyces</taxon>
    </lineage>
</organism>
<feature type="compositionally biased region" description="Polar residues" evidence="1">
    <location>
        <begin position="172"/>
        <end position="192"/>
    </location>
</feature>
<accession>A0AAE0WN70</accession>
<feature type="compositionally biased region" description="Basic and acidic residues" evidence="1">
    <location>
        <begin position="154"/>
        <end position="170"/>
    </location>
</feature>
<gene>
    <name evidence="2" type="ORF">LTR78_005136</name>
</gene>
<dbReference type="EMBL" id="JAUTXT010000017">
    <property type="protein sequence ID" value="KAK3674792.1"/>
    <property type="molecule type" value="Genomic_DNA"/>
</dbReference>
<feature type="compositionally biased region" description="Basic and acidic residues" evidence="1">
    <location>
        <begin position="213"/>
        <end position="224"/>
    </location>
</feature>
<feature type="compositionally biased region" description="Basic and acidic residues" evidence="1">
    <location>
        <begin position="72"/>
        <end position="112"/>
    </location>
</feature>
<protein>
    <submittedName>
        <fullName evidence="2">Uncharacterized protein</fullName>
    </submittedName>
</protein>
<evidence type="ECO:0000313" key="2">
    <source>
        <dbReference type="EMBL" id="KAK3674792.1"/>
    </source>
</evidence>
<dbReference type="Proteomes" id="UP001274830">
    <property type="component" value="Unassembled WGS sequence"/>
</dbReference>
<evidence type="ECO:0000256" key="1">
    <source>
        <dbReference type="SAM" id="MobiDB-lite"/>
    </source>
</evidence>
<evidence type="ECO:0000313" key="3">
    <source>
        <dbReference type="Proteomes" id="UP001274830"/>
    </source>
</evidence>
<comment type="caution">
    <text evidence="2">The sequence shown here is derived from an EMBL/GenBank/DDBJ whole genome shotgun (WGS) entry which is preliminary data.</text>
</comment>